<dbReference type="GO" id="GO:0043190">
    <property type="term" value="C:ATP-binding cassette (ABC) transporter complex"/>
    <property type="evidence" value="ECO:0007669"/>
    <property type="project" value="TreeGrafter"/>
</dbReference>
<keyword evidence="2" id="KW-1003">Cell membrane</keyword>
<evidence type="ECO:0000256" key="5">
    <source>
        <dbReference type="ARBA" id="ARBA00023136"/>
    </source>
</evidence>
<dbReference type="OrthoDB" id="7057792at2"/>
<protein>
    <submittedName>
        <fullName evidence="7">Lipopolysaccharide export system permease protein</fullName>
    </submittedName>
</protein>
<keyword evidence="3 6" id="KW-0812">Transmembrane</keyword>
<dbReference type="PANTHER" id="PTHR33529:SF6">
    <property type="entry name" value="YJGP_YJGQ FAMILY PERMEASE"/>
    <property type="match status" value="1"/>
</dbReference>
<evidence type="ECO:0000256" key="3">
    <source>
        <dbReference type="ARBA" id="ARBA00022692"/>
    </source>
</evidence>
<evidence type="ECO:0000256" key="1">
    <source>
        <dbReference type="ARBA" id="ARBA00004651"/>
    </source>
</evidence>
<evidence type="ECO:0000256" key="6">
    <source>
        <dbReference type="SAM" id="Phobius"/>
    </source>
</evidence>
<dbReference type="AlphaFoldDB" id="A0A3M0C3P4"/>
<reference evidence="7 8" key="1">
    <citation type="submission" date="2018-10" db="EMBL/GenBank/DDBJ databases">
        <title>Genomic Encyclopedia of Archaeal and Bacterial Type Strains, Phase II (KMG-II): from individual species to whole genera.</title>
        <authorList>
            <person name="Goeker M."/>
        </authorList>
    </citation>
    <scope>NUCLEOTIDE SEQUENCE [LARGE SCALE GENOMIC DNA]</scope>
    <source>
        <strain evidence="7 8">DSM 25217</strain>
    </source>
</reference>
<evidence type="ECO:0000313" key="7">
    <source>
        <dbReference type="EMBL" id="RMB01436.1"/>
    </source>
</evidence>
<proteinExistence type="predicted"/>
<dbReference type="GO" id="GO:0015920">
    <property type="term" value="P:lipopolysaccharide transport"/>
    <property type="evidence" value="ECO:0007669"/>
    <property type="project" value="TreeGrafter"/>
</dbReference>
<evidence type="ECO:0000256" key="4">
    <source>
        <dbReference type="ARBA" id="ARBA00022989"/>
    </source>
</evidence>
<comment type="subcellular location">
    <subcellularLocation>
        <location evidence="1">Cell membrane</location>
        <topology evidence="1">Multi-pass membrane protein</topology>
    </subcellularLocation>
</comment>
<feature type="transmembrane region" description="Helical" evidence="6">
    <location>
        <begin position="99"/>
        <end position="121"/>
    </location>
</feature>
<accession>A0A3M0C3P4</accession>
<feature type="transmembrane region" description="Helical" evidence="6">
    <location>
        <begin position="347"/>
        <end position="365"/>
    </location>
</feature>
<feature type="transmembrane region" description="Helical" evidence="6">
    <location>
        <begin position="49"/>
        <end position="78"/>
    </location>
</feature>
<dbReference type="InterPro" id="IPR005495">
    <property type="entry name" value="LptG/LptF_permease"/>
</dbReference>
<name>A0A3M0C3P4_9PROT</name>
<dbReference type="PANTHER" id="PTHR33529">
    <property type="entry name" value="SLR0882 PROTEIN-RELATED"/>
    <property type="match status" value="1"/>
</dbReference>
<feature type="transmembrane region" description="Helical" evidence="6">
    <location>
        <begin position="284"/>
        <end position="303"/>
    </location>
</feature>
<sequence>MAFLDRYLLRTAFTPLAVSLFVAALLLLLEQMLRLLDFVLHENGPVDVVWRMLAFLVPHYLSLALPLSVFLGVVLAFRRLSLSSELDSMQATGISPWRLIRPLMMLSLLMMLLNFLLLAYVQPYARYAYHQLRYELQAGLLGARVPVGKFVDVADGVKLRIGRTENQGQDLIDLFVVYENADGDRSTFTARQGRFVRSSDPNILLLRLFRGRQMVVRPGERLPGVLNFDQQDIALDLPDVTAFRGRGGEKREATMDELLTILSQETQATIADYDSYRASFHFRIIHTLTFLALPFLAASVGVSNRRQPSSIGPILGLGLVIIYHELLEEWAESAVSSGSLSPYVAMWPLYAVFLLVSLRLFYRMAEQPGRGGLRQLETLIARISHTAGDRLKRLIGKAPA</sequence>
<dbReference type="Proteomes" id="UP000271227">
    <property type="component" value="Unassembled WGS sequence"/>
</dbReference>
<keyword evidence="5 6" id="KW-0472">Membrane</keyword>
<comment type="caution">
    <text evidence="7">The sequence shown here is derived from an EMBL/GenBank/DDBJ whole genome shotgun (WGS) entry which is preliminary data.</text>
</comment>
<dbReference type="RefSeq" id="WP_121940260.1">
    <property type="nucleotide sequence ID" value="NZ_REFR01000016.1"/>
</dbReference>
<keyword evidence="8" id="KW-1185">Reference proteome</keyword>
<feature type="transmembrane region" description="Helical" evidence="6">
    <location>
        <begin position="310"/>
        <end position="327"/>
    </location>
</feature>
<feature type="transmembrane region" description="Helical" evidence="6">
    <location>
        <begin position="7"/>
        <end position="29"/>
    </location>
</feature>
<dbReference type="InParanoid" id="A0A3M0C3P4"/>
<organism evidence="7 8">
    <name type="scientific">Eilatimonas milleporae</name>
    <dbReference type="NCBI Taxonomy" id="911205"/>
    <lineage>
        <taxon>Bacteria</taxon>
        <taxon>Pseudomonadati</taxon>
        <taxon>Pseudomonadota</taxon>
        <taxon>Alphaproteobacteria</taxon>
        <taxon>Kordiimonadales</taxon>
        <taxon>Kordiimonadaceae</taxon>
        <taxon>Eilatimonas</taxon>
    </lineage>
</organism>
<gene>
    <name evidence="7" type="ORF">BXY39_3620</name>
</gene>
<evidence type="ECO:0000256" key="2">
    <source>
        <dbReference type="ARBA" id="ARBA00022475"/>
    </source>
</evidence>
<dbReference type="FunCoup" id="A0A3M0C3P4">
    <property type="interactions" value="115"/>
</dbReference>
<dbReference type="EMBL" id="REFR01000016">
    <property type="protein sequence ID" value="RMB01436.1"/>
    <property type="molecule type" value="Genomic_DNA"/>
</dbReference>
<evidence type="ECO:0000313" key="8">
    <source>
        <dbReference type="Proteomes" id="UP000271227"/>
    </source>
</evidence>
<dbReference type="Pfam" id="PF03739">
    <property type="entry name" value="LptF_LptG"/>
    <property type="match status" value="1"/>
</dbReference>
<keyword evidence="4 6" id="KW-1133">Transmembrane helix</keyword>